<accession>A0ACC2XHD6</accession>
<reference evidence="1" key="1">
    <citation type="submission" date="2023-04" db="EMBL/GenBank/DDBJ databases">
        <title>Draft Genome sequencing of Naganishia species isolated from polar environments using Oxford Nanopore Technology.</title>
        <authorList>
            <person name="Leo P."/>
            <person name="Venkateswaran K."/>
        </authorList>
    </citation>
    <scope>NUCLEOTIDE SEQUENCE</scope>
    <source>
        <strain evidence="1">MNA-CCFEE 5425</strain>
    </source>
</reference>
<gene>
    <name evidence="1" type="ORF">QFC22_001225</name>
</gene>
<comment type="caution">
    <text evidence="1">The sequence shown here is derived from an EMBL/GenBank/DDBJ whole genome shotgun (WGS) entry which is preliminary data.</text>
</comment>
<keyword evidence="2" id="KW-1185">Reference proteome</keyword>
<protein>
    <submittedName>
        <fullName evidence="1">Uncharacterized protein</fullName>
    </submittedName>
</protein>
<name>A0ACC2XHD6_9TREE</name>
<proteinExistence type="predicted"/>
<evidence type="ECO:0000313" key="1">
    <source>
        <dbReference type="EMBL" id="KAJ9123036.1"/>
    </source>
</evidence>
<evidence type="ECO:0000313" key="2">
    <source>
        <dbReference type="Proteomes" id="UP001243375"/>
    </source>
</evidence>
<sequence>MSSTGSLLPNGEAFALQAESEPPSSSNKDAVDDRIVRSCSCGNIQIVRKSDRDTSETRDGTSTVEQVGVSDITIRYDELSLWKSERTEENPTGRRESQTRSRSPGKPLRRESKQGHITTGNQADVDDVDDVKVLTCLVCGKQVARSGTKKGEVEVVIHAQQSSIPTHPSKLLHLALPPQVTPSTFGSPSRSSTPPLPTSYLPSLPDPFFLPPPFTPGHPYFDKLARAASTRVMDLRARAEAEIKDLIIGKRRQAEKEESEIRGEVEFFWKVFEAGQKSIGVDPTRVDLDEGQLTAVGGDRMAGRPSTSATSPSRNFSPAQTRDRTSFGSGTTPHPGAGISPPGVSFGGAGSLLSASLSTHGFYLQPRQAAKDPAETPRASTPAIRSPTSTIAKLMFEQNSITMPYQQRKSGVDLDVAASMRVSHLGDLYDQQENNGSTHNRPDTRDRRYYDPGADVENAVSSIRDERSPSLGRREKVEREGGKGDIELNPFAESSQVSAASSYQGSNHGDRPIPPSVVKGDADEEQLRTPRGRAVKPIGESISPARLGPSTTRASPSPAATLKSSDQDSKNGKPPTATRLSSDGQGPVRKKVTFEEPSSQTADAVTQASYTEEEGEEIVPSETDGKSSPGALVARVNEKLTGSSCLTIDAVFDFEEHDAPSIIPELEIAHQDPRPLEGSTPDHERVEAMRRNTELVENKLIDLVAADAPSHRAAWRNNKDQLWQALGRYTSRPLESATKRIRSDDNFAVEKETEEVDTSETAYLATSVPIQIQMPRRQNSANYVLEPKTSLVERPGVLVPPLRAVMRIPTSSSSIGGRRSSSGSWPPPDSQLPADIVSEDAHNRAGSNSSSDIRRHASKGLSAGDGEPVVASSTAFSLSEKRMSFAMDPGPALEAFGSPEAGGAEVDEDDVPGGANFVPPHRQISQERDPDGMGEAGWRSLAE</sequence>
<organism evidence="1 2">
    <name type="scientific">Naganishia vaughanmartiniae</name>
    <dbReference type="NCBI Taxonomy" id="1424756"/>
    <lineage>
        <taxon>Eukaryota</taxon>
        <taxon>Fungi</taxon>
        <taxon>Dikarya</taxon>
        <taxon>Basidiomycota</taxon>
        <taxon>Agaricomycotina</taxon>
        <taxon>Tremellomycetes</taxon>
        <taxon>Filobasidiales</taxon>
        <taxon>Filobasidiaceae</taxon>
        <taxon>Naganishia</taxon>
    </lineage>
</organism>
<dbReference type="Proteomes" id="UP001243375">
    <property type="component" value="Unassembled WGS sequence"/>
</dbReference>
<dbReference type="EMBL" id="JASBWU010000003">
    <property type="protein sequence ID" value="KAJ9123036.1"/>
    <property type="molecule type" value="Genomic_DNA"/>
</dbReference>